<name>A0A553ND65_TIGCA</name>
<dbReference type="Gene3D" id="1.10.287.810">
    <property type="entry name" value="Mitochondrial import inner membrane translocase subunit tim13 like domains"/>
    <property type="match status" value="1"/>
</dbReference>
<comment type="subcellular location">
    <subcellularLocation>
        <location evidence="8">Mitochondrion inner membrane</location>
        <topology evidence="8">Peripheral membrane protein</topology>
        <orientation evidence="8">Intermembrane side</orientation>
    </subcellularLocation>
</comment>
<sequence>MEESSPSSSPNRSTTPTPPTLPVNEDQVATFRSFFQTYNRISEYCFRTCVWDFGTPSLRAREERCLNRCTSHYLQMTKEIGHVFAEGQTNLMLGGAAAPPVVEPVLGSETTSVA</sequence>
<dbReference type="Proteomes" id="UP000318571">
    <property type="component" value="Chromosome 10"/>
</dbReference>
<comment type="domain">
    <text evidence="8">The twin CX3C motif contains 4 conserved Cys residues that form 2 disulfide bonds in the mitochondrial intermembrane space.</text>
</comment>
<dbReference type="GO" id="GO:0005743">
    <property type="term" value="C:mitochondrial inner membrane"/>
    <property type="evidence" value="ECO:0007669"/>
    <property type="project" value="UniProtKB-SubCell"/>
</dbReference>
<feature type="domain" description="Tim10-like" evidence="10">
    <location>
        <begin position="29"/>
        <end position="85"/>
    </location>
</feature>
<keyword evidence="6 8" id="KW-0496">Mitochondrion</keyword>
<comment type="similarity">
    <text evidence="8">Belongs to the small Tim family.</text>
</comment>
<reference evidence="11 12" key="1">
    <citation type="journal article" date="2018" name="Nat. Ecol. Evol.">
        <title>Genomic signatures of mitonuclear coevolution across populations of Tigriopus californicus.</title>
        <authorList>
            <person name="Barreto F.S."/>
            <person name="Watson E.T."/>
            <person name="Lima T.G."/>
            <person name="Willett C.S."/>
            <person name="Edmands S."/>
            <person name="Li W."/>
            <person name="Burton R.S."/>
        </authorList>
    </citation>
    <scope>NUCLEOTIDE SEQUENCE [LARGE SCALE GENOMIC DNA]</scope>
    <source>
        <strain evidence="11 12">San Diego</strain>
    </source>
</reference>
<dbReference type="PANTHER" id="PTHR13172">
    <property type="entry name" value="MITOCHONDRIAL IMPORT INNER MEMBRANE TRANSLOCASE SUBUNIT TIM9B"/>
    <property type="match status" value="1"/>
</dbReference>
<dbReference type="InterPro" id="IPR035427">
    <property type="entry name" value="Tim10-like_dom_sf"/>
</dbReference>
<evidence type="ECO:0000256" key="8">
    <source>
        <dbReference type="RuleBase" id="RU367043"/>
    </source>
</evidence>
<feature type="compositionally biased region" description="Low complexity" evidence="9">
    <location>
        <begin position="1"/>
        <end position="15"/>
    </location>
</feature>
<proteinExistence type="inferred from homology"/>
<evidence type="ECO:0000256" key="9">
    <source>
        <dbReference type="SAM" id="MobiDB-lite"/>
    </source>
</evidence>
<protein>
    <recommendedName>
        <fullName evidence="8">Mitochondrial import inner membrane translocase subunit</fullName>
    </recommendedName>
</protein>
<dbReference type="EMBL" id="VCGU01000458">
    <property type="protein sequence ID" value="TRY63373.1"/>
    <property type="molecule type" value="Genomic_DNA"/>
</dbReference>
<keyword evidence="1 8" id="KW-0813">Transport</keyword>
<evidence type="ECO:0000256" key="2">
    <source>
        <dbReference type="ARBA" id="ARBA00022723"/>
    </source>
</evidence>
<dbReference type="GO" id="GO:0015031">
    <property type="term" value="P:protein transport"/>
    <property type="evidence" value="ECO:0007669"/>
    <property type="project" value="UniProtKB-KW"/>
</dbReference>
<keyword evidence="2" id="KW-0479">Metal-binding</keyword>
<evidence type="ECO:0000256" key="4">
    <source>
        <dbReference type="ARBA" id="ARBA00022927"/>
    </source>
</evidence>
<organism evidence="11 12">
    <name type="scientific">Tigriopus californicus</name>
    <name type="common">Marine copepod</name>
    <dbReference type="NCBI Taxonomy" id="6832"/>
    <lineage>
        <taxon>Eukaryota</taxon>
        <taxon>Metazoa</taxon>
        <taxon>Ecdysozoa</taxon>
        <taxon>Arthropoda</taxon>
        <taxon>Crustacea</taxon>
        <taxon>Multicrustacea</taxon>
        <taxon>Hexanauplia</taxon>
        <taxon>Copepoda</taxon>
        <taxon>Harpacticoida</taxon>
        <taxon>Harpacticidae</taxon>
        <taxon>Tigriopus</taxon>
    </lineage>
</organism>
<feature type="region of interest" description="Disordered" evidence="9">
    <location>
        <begin position="1"/>
        <end position="25"/>
    </location>
</feature>
<evidence type="ECO:0000259" key="10">
    <source>
        <dbReference type="Pfam" id="PF02953"/>
    </source>
</evidence>
<keyword evidence="12" id="KW-1185">Reference proteome</keyword>
<dbReference type="InterPro" id="IPR050673">
    <property type="entry name" value="Mito_inner_translocase_sub"/>
</dbReference>
<evidence type="ECO:0000256" key="7">
    <source>
        <dbReference type="ARBA" id="ARBA00023157"/>
    </source>
</evidence>
<evidence type="ECO:0000313" key="11">
    <source>
        <dbReference type="EMBL" id="TRY63373.1"/>
    </source>
</evidence>
<evidence type="ECO:0000256" key="5">
    <source>
        <dbReference type="ARBA" id="ARBA00023010"/>
    </source>
</evidence>
<keyword evidence="4 8" id="KW-0653">Protein transport</keyword>
<accession>A0A553ND65</accession>
<dbReference type="Pfam" id="PF02953">
    <property type="entry name" value="zf-Tim10_DDP"/>
    <property type="match status" value="1"/>
</dbReference>
<keyword evidence="8" id="KW-0143">Chaperone</keyword>
<keyword evidence="3" id="KW-0862">Zinc</keyword>
<gene>
    <name evidence="11" type="ORF">TCAL_00422</name>
</gene>
<keyword evidence="7 8" id="KW-1015">Disulfide bond</keyword>
<evidence type="ECO:0000256" key="3">
    <source>
        <dbReference type="ARBA" id="ARBA00022833"/>
    </source>
</evidence>
<evidence type="ECO:0000256" key="6">
    <source>
        <dbReference type="ARBA" id="ARBA00023128"/>
    </source>
</evidence>
<dbReference type="GO" id="GO:0046872">
    <property type="term" value="F:metal ion binding"/>
    <property type="evidence" value="ECO:0007669"/>
    <property type="project" value="UniProtKB-KW"/>
</dbReference>
<dbReference type="SUPFAM" id="SSF144122">
    <property type="entry name" value="Tim10-like"/>
    <property type="match status" value="1"/>
</dbReference>
<keyword evidence="8" id="KW-0472">Membrane</keyword>
<keyword evidence="8" id="KW-0999">Mitochondrion inner membrane</keyword>
<dbReference type="InterPro" id="IPR004217">
    <property type="entry name" value="Tim10-like"/>
</dbReference>
<comment type="caution">
    <text evidence="11">The sequence shown here is derived from an EMBL/GenBank/DDBJ whole genome shotgun (WGS) entry which is preliminary data.</text>
</comment>
<evidence type="ECO:0000313" key="12">
    <source>
        <dbReference type="Proteomes" id="UP000318571"/>
    </source>
</evidence>
<evidence type="ECO:0000256" key="1">
    <source>
        <dbReference type="ARBA" id="ARBA00022448"/>
    </source>
</evidence>
<comment type="function">
    <text evidence="8">Mitochondrial intermembrane chaperone that participates in the import and insertion of some multi-pass transmembrane proteins into the mitochondrial inner membrane. Also required for the transfer of beta-barrel precursors from the TOM complex to the sorting and assembly machinery (SAM complex) of the outer membrane. Acts as a chaperone-like protein that protects the hydrophobic precursors from aggregation and guide them through the mitochondrial intermembrane space.</text>
</comment>
<comment type="subunit">
    <text evidence="8">Heterohexamer.</text>
</comment>
<dbReference type="AlphaFoldDB" id="A0A553ND65"/>
<dbReference type="STRING" id="6832.A0A553ND65"/>
<keyword evidence="5 8" id="KW-0811">Translocation</keyword>